<sequence>MAYLLSAAALAFVLVAVSAQDSTPGQPKDGGPSGMFKVIGDSLVSGQQIFLGTNDKVYIIDKAENNPTRIGAHPAWGSEYTLGGNKARPMDLITNTFCAGGNVLGNGTWVNVGGNAEVMYGGENTVYQDGGGPYHDPDGSHSVRLLDPCDDGNCAWTLAANLTTRRWYPTVETLEDGSLLIVGGSHSSVFVNDASSTNPTYEFWPPRGAPVESQMLLSSLPANLYPLTFLLPSGKILLQANWKTAIVDYQTGIEKRLDDMPDAVRTYPASAGVVMLPLTPANNWTATVLFCGGANISSDQWKTDWNIAQNPASQSCVQLAPDVSPSYSAVDPLPEGRTMGNIIQLPNGKVLILNGAATGVAGNGNDSWAIGESYADHPLLHPVLYNPNAPAGSRWTKEGMSPSEIPRMYHSSAILLPDGSVFVAGSNPNYDYNVADNIPYKTEYRVEKFFPSYFNQWRPEPQGLPANLGYGGNSFDVGLPALGDMVGDVHNIKTAKAVVMRTGFSTHGQNMGQRMVELQVAYTMNENGSAILHCSQLPPNPAVFPPGPALLFIVVGDVPSVGKQIMVGSGKIGAQPVSDPAPLPNSFFPNTFVKADQGNSGAAARAAGWAMGAIGAVLGIVFV</sequence>
<reference evidence="1" key="2">
    <citation type="journal article" date="2022" name="New Phytol.">
        <title>Evolutionary transition to the ectomycorrhizal habit in the genomes of a hyperdiverse lineage of mushroom-forming fungi.</title>
        <authorList>
            <person name="Looney B."/>
            <person name="Miyauchi S."/>
            <person name="Morin E."/>
            <person name="Drula E."/>
            <person name="Courty P.E."/>
            <person name="Kohler A."/>
            <person name="Kuo A."/>
            <person name="LaButti K."/>
            <person name="Pangilinan J."/>
            <person name="Lipzen A."/>
            <person name="Riley R."/>
            <person name="Andreopoulos W."/>
            <person name="He G."/>
            <person name="Johnson J."/>
            <person name="Nolan M."/>
            <person name="Tritt A."/>
            <person name="Barry K.W."/>
            <person name="Grigoriev I.V."/>
            <person name="Nagy L.G."/>
            <person name="Hibbett D."/>
            <person name="Henrissat B."/>
            <person name="Matheny P.B."/>
            <person name="Labbe J."/>
            <person name="Martin F.M."/>
        </authorList>
    </citation>
    <scope>NUCLEOTIDE SEQUENCE</scope>
    <source>
        <strain evidence="1">FP105234-sp</strain>
    </source>
</reference>
<reference evidence="1" key="1">
    <citation type="submission" date="2021-02" db="EMBL/GenBank/DDBJ databases">
        <authorList>
            <consortium name="DOE Joint Genome Institute"/>
            <person name="Ahrendt S."/>
            <person name="Looney B.P."/>
            <person name="Miyauchi S."/>
            <person name="Morin E."/>
            <person name="Drula E."/>
            <person name="Courty P.E."/>
            <person name="Chicoki N."/>
            <person name="Fauchery L."/>
            <person name="Kohler A."/>
            <person name="Kuo A."/>
            <person name="Labutti K."/>
            <person name="Pangilinan J."/>
            <person name="Lipzen A."/>
            <person name="Riley R."/>
            <person name="Andreopoulos W."/>
            <person name="He G."/>
            <person name="Johnson J."/>
            <person name="Barry K.W."/>
            <person name="Grigoriev I.V."/>
            <person name="Nagy L."/>
            <person name="Hibbett D."/>
            <person name="Henrissat B."/>
            <person name="Matheny P.B."/>
            <person name="Labbe J."/>
            <person name="Martin F."/>
        </authorList>
    </citation>
    <scope>NUCLEOTIDE SEQUENCE</scope>
    <source>
        <strain evidence="1">FP105234-sp</strain>
    </source>
</reference>
<name>A0ACB8RI17_9AGAM</name>
<protein>
    <submittedName>
        <fullName evidence="1">Copper radical oxidase</fullName>
    </submittedName>
</protein>
<comment type="caution">
    <text evidence="1">The sequence shown here is derived from an EMBL/GenBank/DDBJ whole genome shotgun (WGS) entry which is preliminary data.</text>
</comment>
<proteinExistence type="predicted"/>
<evidence type="ECO:0000313" key="1">
    <source>
        <dbReference type="EMBL" id="KAI0043163.1"/>
    </source>
</evidence>
<evidence type="ECO:0000313" key="2">
    <source>
        <dbReference type="Proteomes" id="UP000814033"/>
    </source>
</evidence>
<gene>
    <name evidence="1" type="ORF">FA95DRAFT_1563577</name>
</gene>
<dbReference type="Proteomes" id="UP000814033">
    <property type="component" value="Unassembled WGS sequence"/>
</dbReference>
<accession>A0ACB8RI17</accession>
<dbReference type="EMBL" id="MU276030">
    <property type="protein sequence ID" value="KAI0043163.1"/>
    <property type="molecule type" value="Genomic_DNA"/>
</dbReference>
<organism evidence="1 2">
    <name type="scientific">Auriscalpium vulgare</name>
    <dbReference type="NCBI Taxonomy" id="40419"/>
    <lineage>
        <taxon>Eukaryota</taxon>
        <taxon>Fungi</taxon>
        <taxon>Dikarya</taxon>
        <taxon>Basidiomycota</taxon>
        <taxon>Agaricomycotina</taxon>
        <taxon>Agaricomycetes</taxon>
        <taxon>Russulales</taxon>
        <taxon>Auriscalpiaceae</taxon>
        <taxon>Auriscalpium</taxon>
    </lineage>
</organism>
<keyword evidence="2" id="KW-1185">Reference proteome</keyword>